<comment type="caution">
    <text evidence="4">The sequence shown here is derived from an EMBL/GenBank/DDBJ whole genome shotgun (WGS) entry which is preliminary data.</text>
</comment>
<gene>
    <name evidence="4" type="ORF">D4N35_004060</name>
</gene>
<protein>
    <submittedName>
        <fullName evidence="4">YsnF/AvaK domain-containing protein</fullName>
    </submittedName>
</protein>
<accession>A0A443IZI3</accession>
<dbReference type="EMBL" id="QYTU02000005">
    <property type="protein sequence ID" value="RWR13601.1"/>
    <property type="molecule type" value="Genomic_DNA"/>
</dbReference>
<dbReference type="AlphaFoldDB" id="A0A443IZI3"/>
<dbReference type="PANTHER" id="PTHR38463">
    <property type="entry name" value="STRESS RESPONSE PROTEIN YSNF"/>
    <property type="match status" value="1"/>
</dbReference>
<feature type="compositionally biased region" description="Basic and acidic residues" evidence="1">
    <location>
        <begin position="413"/>
        <end position="430"/>
    </location>
</feature>
<feature type="domain" description="DUF2382" evidence="2">
    <location>
        <begin position="234"/>
        <end position="347"/>
    </location>
</feature>
<dbReference type="Pfam" id="PF11181">
    <property type="entry name" value="YflT"/>
    <property type="match status" value="1"/>
</dbReference>
<feature type="domain" description="General stress protein 17M-like" evidence="3">
    <location>
        <begin position="72"/>
        <end position="166"/>
    </location>
</feature>
<evidence type="ECO:0000313" key="5">
    <source>
        <dbReference type="Proteomes" id="UP000273811"/>
    </source>
</evidence>
<dbReference type="NCBIfam" id="TIGR02271">
    <property type="entry name" value="YsnF/AvaK domain"/>
    <property type="match status" value="1"/>
</dbReference>
<dbReference type="InterPro" id="IPR019060">
    <property type="entry name" value="DUF2382"/>
</dbReference>
<reference evidence="4" key="1">
    <citation type="submission" date="2018-12" db="EMBL/GenBank/DDBJ databases">
        <authorList>
            <person name="Sun L."/>
            <person name="Chen Z."/>
        </authorList>
    </citation>
    <scope>NUCLEOTIDE SEQUENCE [LARGE SCALE GENOMIC DNA]</scope>
    <source>
        <strain evidence="4">DSM 16012</strain>
    </source>
</reference>
<keyword evidence="5" id="KW-1185">Reference proteome</keyword>
<evidence type="ECO:0000256" key="1">
    <source>
        <dbReference type="SAM" id="MobiDB-lite"/>
    </source>
</evidence>
<organism evidence="4 5">
    <name type="scientific">Siminovitchia fortis</name>
    <dbReference type="NCBI Taxonomy" id="254758"/>
    <lineage>
        <taxon>Bacteria</taxon>
        <taxon>Bacillati</taxon>
        <taxon>Bacillota</taxon>
        <taxon>Bacilli</taxon>
        <taxon>Bacillales</taxon>
        <taxon>Bacillaceae</taxon>
        <taxon>Siminovitchia</taxon>
    </lineage>
</organism>
<evidence type="ECO:0000259" key="2">
    <source>
        <dbReference type="Pfam" id="PF09557"/>
    </source>
</evidence>
<dbReference type="OrthoDB" id="2678178at2"/>
<proteinExistence type="predicted"/>
<feature type="region of interest" description="Disordered" evidence="1">
    <location>
        <begin position="384"/>
        <end position="447"/>
    </location>
</feature>
<dbReference type="PANTHER" id="PTHR38463:SF1">
    <property type="entry name" value="STRESS RESPONSE PROTEIN YSNF"/>
    <property type="match status" value="1"/>
</dbReference>
<name>A0A443IZI3_9BACI</name>
<feature type="compositionally biased region" description="Polar residues" evidence="1">
    <location>
        <begin position="391"/>
        <end position="411"/>
    </location>
</feature>
<evidence type="ECO:0000259" key="3">
    <source>
        <dbReference type="Pfam" id="PF11181"/>
    </source>
</evidence>
<dbReference type="Pfam" id="PF09557">
    <property type="entry name" value="DUF2382"/>
    <property type="match status" value="1"/>
</dbReference>
<dbReference type="InterPro" id="IPR052967">
    <property type="entry name" value="Stress_Response_Assoc"/>
</dbReference>
<sequence length="447" mass="51174">MMPRSGCPQVCLHKNSSFKSRKNQPQPFLYKAPDIRSFFLLKIIVFPYSKPGYTLKRTTKVNPRRRTLMDKEIIGIFHSEEEAIRKVEELETQGYDASDIYAVAKDEDDVSMVRGRTNIDVKSKGGNWFDRFVGFITGEEPVREALHNAGLDGPEMDDYYHEIDNGGILLYVDKEYGRIHDSLEEHMNDNPMNVHNADTEMHTESNFVPHSEVDATSQTSGMNTSEDTAEEARMQLYEEKLRVDKEQVESGEVRVRKNVVEEEQSFDVPVSREEVYIERRPADEAKAMDEASAAFEEDGESIRIPLKEEHVEVTKKPVVNEELIVGKKKVEDTETVRETVRREEADIDEMYGEHRDDSENMDNSNINTAARINEESDFGNASTLDARMNEGQPSGNNVLANDSGINVQNDPNIDERSKLDEELEKRRAEVQAKNYNPYSGENRNHRL</sequence>
<dbReference type="Proteomes" id="UP000273811">
    <property type="component" value="Unassembled WGS sequence"/>
</dbReference>
<evidence type="ECO:0000313" key="4">
    <source>
        <dbReference type="EMBL" id="RWR13601.1"/>
    </source>
</evidence>
<dbReference type="InterPro" id="IPR025889">
    <property type="entry name" value="GSP17M-like_dom"/>
</dbReference>